<comment type="caution">
    <text evidence="1">The sequence shown here is derived from an EMBL/GenBank/DDBJ whole genome shotgun (WGS) entry which is preliminary data.</text>
</comment>
<name>A0A1D1UNG6_RAMVA</name>
<evidence type="ECO:0000313" key="2">
    <source>
        <dbReference type="Proteomes" id="UP000186922"/>
    </source>
</evidence>
<organism evidence="1 2">
    <name type="scientific">Ramazzottius varieornatus</name>
    <name type="common">Water bear</name>
    <name type="synonym">Tardigrade</name>
    <dbReference type="NCBI Taxonomy" id="947166"/>
    <lineage>
        <taxon>Eukaryota</taxon>
        <taxon>Metazoa</taxon>
        <taxon>Ecdysozoa</taxon>
        <taxon>Tardigrada</taxon>
        <taxon>Eutardigrada</taxon>
        <taxon>Parachela</taxon>
        <taxon>Hypsibioidea</taxon>
        <taxon>Ramazzottiidae</taxon>
        <taxon>Ramazzottius</taxon>
    </lineage>
</organism>
<gene>
    <name evidence="1" type="primary">RvY_03322-1</name>
    <name evidence="1" type="synonym">RvY_03322.1</name>
    <name evidence="1" type="ORF">RvY_03322</name>
</gene>
<reference evidence="1 2" key="1">
    <citation type="journal article" date="2016" name="Nat. Commun.">
        <title>Extremotolerant tardigrade genome and improved radiotolerance of human cultured cells by tardigrade-unique protein.</title>
        <authorList>
            <person name="Hashimoto T."/>
            <person name="Horikawa D.D."/>
            <person name="Saito Y."/>
            <person name="Kuwahara H."/>
            <person name="Kozuka-Hata H."/>
            <person name="Shin-I T."/>
            <person name="Minakuchi Y."/>
            <person name="Ohishi K."/>
            <person name="Motoyama A."/>
            <person name="Aizu T."/>
            <person name="Enomoto A."/>
            <person name="Kondo K."/>
            <person name="Tanaka S."/>
            <person name="Hara Y."/>
            <person name="Koshikawa S."/>
            <person name="Sagara H."/>
            <person name="Miura T."/>
            <person name="Yokobori S."/>
            <person name="Miyagawa K."/>
            <person name="Suzuki Y."/>
            <person name="Kubo T."/>
            <person name="Oyama M."/>
            <person name="Kohara Y."/>
            <person name="Fujiyama A."/>
            <person name="Arakawa K."/>
            <person name="Katayama T."/>
            <person name="Toyoda A."/>
            <person name="Kunieda T."/>
        </authorList>
    </citation>
    <scope>NUCLEOTIDE SEQUENCE [LARGE SCALE GENOMIC DNA]</scope>
    <source>
        <strain evidence="1 2">YOKOZUNA-1</strain>
    </source>
</reference>
<protein>
    <submittedName>
        <fullName evidence="1">Uncharacterized protein</fullName>
    </submittedName>
</protein>
<dbReference type="Proteomes" id="UP000186922">
    <property type="component" value="Unassembled WGS sequence"/>
</dbReference>
<proteinExistence type="predicted"/>
<accession>A0A1D1UNG6</accession>
<dbReference type="AlphaFoldDB" id="A0A1D1UNG6"/>
<dbReference type="EMBL" id="BDGG01000001">
    <property type="protein sequence ID" value="GAU90981.1"/>
    <property type="molecule type" value="Genomic_DNA"/>
</dbReference>
<evidence type="ECO:0000313" key="1">
    <source>
        <dbReference type="EMBL" id="GAU90981.1"/>
    </source>
</evidence>
<keyword evidence="2" id="KW-1185">Reference proteome</keyword>
<sequence length="58" mass="6512">MDLIKAPCTVTVNVISLQCHMVTLTAKRLQKAGPNRMVALPTFLYHNLLPRSLDLAHR</sequence>